<evidence type="ECO:0000256" key="5">
    <source>
        <dbReference type="ARBA" id="ARBA00022989"/>
    </source>
</evidence>
<evidence type="ECO:0000256" key="2">
    <source>
        <dbReference type="ARBA" id="ARBA00022448"/>
    </source>
</evidence>
<accession>A0ABN3UKJ5</accession>
<dbReference type="Proteomes" id="UP001501326">
    <property type="component" value="Unassembled WGS sequence"/>
</dbReference>
<keyword evidence="6 7" id="KW-0472">Membrane</keyword>
<sequence>MRVSRAERTGNYVILIAFAVFALTPILTVLGAALGPDDAAGGVTSGGVLGLHPGNFAQAWDIGRFGSYLRTSLLVSTTVVVVSLVLSILSGYALGTMRFRGATVVFYLFLLGIMMPSEAVLVPLYYDLRALGLTDTLWAVVLPQVAQSVAFGTFWMRAYFRSSSRALVEAARLDGASTWRILWQVLVPLARPAVVTLTVLVFMWTWNEFLIPLVMVTSESLRTAPLGLAFFQGQYTQGFTLLAAGACIVATPVVLLYVFLQRHFIAGMLEGAVRE</sequence>
<keyword evidence="3" id="KW-1003">Cell membrane</keyword>
<evidence type="ECO:0000259" key="8">
    <source>
        <dbReference type="PROSITE" id="PS50928"/>
    </source>
</evidence>
<evidence type="ECO:0000256" key="1">
    <source>
        <dbReference type="ARBA" id="ARBA00004651"/>
    </source>
</evidence>
<dbReference type="Pfam" id="PF00528">
    <property type="entry name" value="BPD_transp_1"/>
    <property type="match status" value="1"/>
</dbReference>
<dbReference type="InterPro" id="IPR035906">
    <property type="entry name" value="MetI-like_sf"/>
</dbReference>
<feature type="transmembrane region" description="Helical" evidence="7">
    <location>
        <begin position="106"/>
        <end position="126"/>
    </location>
</feature>
<evidence type="ECO:0000256" key="7">
    <source>
        <dbReference type="RuleBase" id="RU363032"/>
    </source>
</evidence>
<evidence type="ECO:0000313" key="9">
    <source>
        <dbReference type="EMBL" id="GAA2734671.1"/>
    </source>
</evidence>
<evidence type="ECO:0000313" key="10">
    <source>
        <dbReference type="Proteomes" id="UP001501326"/>
    </source>
</evidence>
<organism evidence="9 10">
    <name type="scientific">Pedococcus aerophilus</name>
    <dbReference type="NCBI Taxonomy" id="436356"/>
    <lineage>
        <taxon>Bacteria</taxon>
        <taxon>Bacillati</taxon>
        <taxon>Actinomycetota</taxon>
        <taxon>Actinomycetes</taxon>
        <taxon>Micrococcales</taxon>
        <taxon>Intrasporangiaceae</taxon>
        <taxon>Pedococcus</taxon>
    </lineage>
</organism>
<feature type="transmembrane region" description="Helical" evidence="7">
    <location>
        <begin position="73"/>
        <end position="94"/>
    </location>
</feature>
<dbReference type="InterPro" id="IPR000515">
    <property type="entry name" value="MetI-like"/>
</dbReference>
<dbReference type="CDD" id="cd06261">
    <property type="entry name" value="TM_PBP2"/>
    <property type="match status" value="1"/>
</dbReference>
<evidence type="ECO:0000256" key="3">
    <source>
        <dbReference type="ARBA" id="ARBA00022475"/>
    </source>
</evidence>
<dbReference type="Gene3D" id="1.10.3720.10">
    <property type="entry name" value="MetI-like"/>
    <property type="match status" value="1"/>
</dbReference>
<feature type="transmembrane region" description="Helical" evidence="7">
    <location>
        <begin position="12"/>
        <end position="34"/>
    </location>
</feature>
<keyword evidence="2 7" id="KW-0813">Transport</keyword>
<comment type="similarity">
    <text evidence="7">Belongs to the binding-protein-dependent transport system permease family.</text>
</comment>
<gene>
    <name evidence="9" type="ORF">GCM10009867_15260</name>
</gene>
<feature type="transmembrane region" description="Helical" evidence="7">
    <location>
        <begin position="181"/>
        <end position="206"/>
    </location>
</feature>
<comment type="subcellular location">
    <subcellularLocation>
        <location evidence="1 7">Cell membrane</location>
        <topology evidence="1 7">Multi-pass membrane protein</topology>
    </subcellularLocation>
</comment>
<feature type="domain" description="ABC transmembrane type-1" evidence="8">
    <location>
        <begin position="69"/>
        <end position="260"/>
    </location>
</feature>
<feature type="transmembrane region" description="Helical" evidence="7">
    <location>
        <begin position="138"/>
        <end position="160"/>
    </location>
</feature>
<evidence type="ECO:0000256" key="6">
    <source>
        <dbReference type="ARBA" id="ARBA00023136"/>
    </source>
</evidence>
<reference evidence="9 10" key="1">
    <citation type="journal article" date="2019" name="Int. J. Syst. Evol. Microbiol.">
        <title>The Global Catalogue of Microorganisms (GCM) 10K type strain sequencing project: providing services to taxonomists for standard genome sequencing and annotation.</title>
        <authorList>
            <consortium name="The Broad Institute Genomics Platform"/>
            <consortium name="The Broad Institute Genome Sequencing Center for Infectious Disease"/>
            <person name="Wu L."/>
            <person name="Ma J."/>
        </authorList>
    </citation>
    <scope>NUCLEOTIDE SEQUENCE [LARGE SCALE GENOMIC DNA]</scope>
    <source>
        <strain evidence="9 10">JCM 16378</strain>
    </source>
</reference>
<dbReference type="PANTHER" id="PTHR43744:SF12">
    <property type="entry name" value="ABC TRANSPORTER PERMEASE PROTEIN MG189-RELATED"/>
    <property type="match status" value="1"/>
</dbReference>
<dbReference type="SUPFAM" id="SSF161098">
    <property type="entry name" value="MetI-like"/>
    <property type="match status" value="1"/>
</dbReference>
<comment type="caution">
    <text evidence="9">The sequence shown here is derived from an EMBL/GenBank/DDBJ whole genome shotgun (WGS) entry which is preliminary data.</text>
</comment>
<evidence type="ECO:0000256" key="4">
    <source>
        <dbReference type="ARBA" id="ARBA00022692"/>
    </source>
</evidence>
<keyword evidence="4 7" id="KW-0812">Transmembrane</keyword>
<protein>
    <submittedName>
        <fullName evidence="9">Carbohydrate ABC transporter permease</fullName>
    </submittedName>
</protein>
<keyword evidence="5 7" id="KW-1133">Transmembrane helix</keyword>
<dbReference type="EMBL" id="BAAARN010000001">
    <property type="protein sequence ID" value="GAA2734671.1"/>
    <property type="molecule type" value="Genomic_DNA"/>
</dbReference>
<keyword evidence="10" id="KW-1185">Reference proteome</keyword>
<dbReference type="RefSeq" id="WP_344191786.1">
    <property type="nucleotide sequence ID" value="NZ_BAAARN010000001.1"/>
</dbReference>
<dbReference type="PANTHER" id="PTHR43744">
    <property type="entry name" value="ABC TRANSPORTER PERMEASE PROTEIN MG189-RELATED-RELATED"/>
    <property type="match status" value="1"/>
</dbReference>
<feature type="transmembrane region" description="Helical" evidence="7">
    <location>
        <begin position="239"/>
        <end position="260"/>
    </location>
</feature>
<proteinExistence type="inferred from homology"/>
<dbReference type="PROSITE" id="PS50928">
    <property type="entry name" value="ABC_TM1"/>
    <property type="match status" value="1"/>
</dbReference>
<name>A0ABN3UKJ5_9MICO</name>